<evidence type="ECO:0000313" key="1">
    <source>
        <dbReference type="EMBL" id="KAG0263310.1"/>
    </source>
</evidence>
<accession>A0A9P6Q9A4</accession>
<proteinExistence type="predicted"/>
<comment type="caution">
    <text evidence="1">The sequence shown here is derived from an EMBL/GenBank/DDBJ whole genome shotgun (WGS) entry which is preliminary data.</text>
</comment>
<keyword evidence="2" id="KW-1185">Reference proteome</keyword>
<dbReference type="AlphaFoldDB" id="A0A9P6Q9A4"/>
<dbReference type="EMBL" id="JAAAJB010000164">
    <property type="protein sequence ID" value="KAG0263310.1"/>
    <property type="molecule type" value="Genomic_DNA"/>
</dbReference>
<evidence type="ECO:0000313" key="2">
    <source>
        <dbReference type="Proteomes" id="UP000807716"/>
    </source>
</evidence>
<organism evidence="1 2">
    <name type="scientific">Actinomortierella ambigua</name>
    <dbReference type="NCBI Taxonomy" id="1343610"/>
    <lineage>
        <taxon>Eukaryota</taxon>
        <taxon>Fungi</taxon>
        <taxon>Fungi incertae sedis</taxon>
        <taxon>Mucoromycota</taxon>
        <taxon>Mortierellomycotina</taxon>
        <taxon>Mortierellomycetes</taxon>
        <taxon>Mortierellales</taxon>
        <taxon>Mortierellaceae</taxon>
        <taxon>Actinomortierella</taxon>
    </lineage>
</organism>
<dbReference type="OrthoDB" id="2432946at2759"/>
<name>A0A9P6Q9A4_9FUNG</name>
<reference evidence="1" key="1">
    <citation type="journal article" date="2020" name="Fungal Divers.">
        <title>Resolving the Mortierellaceae phylogeny through synthesis of multi-gene phylogenetics and phylogenomics.</title>
        <authorList>
            <person name="Vandepol N."/>
            <person name="Liber J."/>
            <person name="Desiro A."/>
            <person name="Na H."/>
            <person name="Kennedy M."/>
            <person name="Barry K."/>
            <person name="Grigoriev I.V."/>
            <person name="Miller A.N."/>
            <person name="O'Donnell K."/>
            <person name="Stajich J.E."/>
            <person name="Bonito G."/>
        </authorList>
    </citation>
    <scope>NUCLEOTIDE SEQUENCE</scope>
    <source>
        <strain evidence="1">BC1065</strain>
    </source>
</reference>
<dbReference type="Proteomes" id="UP000807716">
    <property type="component" value="Unassembled WGS sequence"/>
</dbReference>
<gene>
    <name evidence="1" type="ORF">DFQ27_001831</name>
</gene>
<protein>
    <submittedName>
        <fullName evidence="1">Uncharacterized protein</fullName>
    </submittedName>
</protein>
<sequence>MTPRPHTDVLLTPVSSSAAAAALLLASNVSHTSGAGQQHSPDLLTIPSSSATNNDICRSLQDELETTWDILLNSKLYYDERWDNASILSADSEVYRATVDPSLPHYPDRNDFWREHCRVRERKARQLQLQQIHLQTSERAQQPQQRDHQLYPEDVLNEVAAVSAVQDPLPSSATIPLDNVNSIQLRCHEGREIALDARTLLEHQQSQLAHEFKPQLRRAMTPQSTRAPTFGSNGRARFKTYSAFISAMQEEQKKQCFLTLNETDQKDLSQARYFAAADSLAKTKLLDDMRALRERALSQQAARYAACRSRLADLFEGPITAEMPPQVAQLGVQVKKGPVPRTVDLEPSDNTHRMCPSRLSVNSTNIHHTLIKYQPSSFGQSDGEEEAEVKESAMPDALHHLNDTHAPKGPEQGILFMSTLPATVELSLSPPQFSLEAVEPSPKTDTQQPHAGPTAVADKFARGFPKHQCLPADYLLSLSHTAGVDASATRHDNEDGACSDEMGHLPGCKTFASVSSHCRLADVLTGAFAGQSSFDLDEAAIEKSCQVLTRAFLTDFDPTITTTTAIGSTNELGGSGFNVVLENQIVSAAAVVIMCPVLGPESGLNRGKIA</sequence>